<dbReference type="CDD" id="cd17546">
    <property type="entry name" value="REC_hyHK_CKI1_RcsC-like"/>
    <property type="match status" value="1"/>
</dbReference>
<dbReference type="GeneID" id="91091814"/>
<evidence type="ECO:0000256" key="2">
    <source>
        <dbReference type="ARBA" id="ARBA00012438"/>
    </source>
</evidence>
<keyword evidence="5" id="KW-0677">Repeat</keyword>
<comment type="catalytic activity">
    <reaction evidence="1">
        <text>ATP + protein L-histidine = ADP + protein N-phospho-L-histidine.</text>
        <dbReference type="EC" id="2.7.13.3"/>
    </reaction>
</comment>
<evidence type="ECO:0000256" key="5">
    <source>
        <dbReference type="ARBA" id="ARBA00022737"/>
    </source>
</evidence>
<feature type="domain" description="HAMP" evidence="14">
    <location>
        <begin position="872"/>
        <end position="924"/>
    </location>
</feature>
<evidence type="ECO:0000256" key="11">
    <source>
        <dbReference type="SAM" id="MobiDB-lite"/>
    </source>
</evidence>
<accession>A0AAX4JN00</accession>
<dbReference type="EC" id="2.7.13.3" evidence="2"/>
<dbReference type="FunFam" id="1.20.120.1530:FF:000002">
    <property type="entry name" value="Two-component osmosensing histidine kinase"/>
    <property type="match status" value="2"/>
</dbReference>
<sequence>MPIDLADINHVLTASPSLCPFDDSDTEQEFIRHRDNNSFQDINSSPSTVHLLSSPVIPSQFLQPTPQISGHKRPYDEMELSQSRANAHSPILATEGSTSFQAHTLALLSLISQHPSPAFPFPTNGQSQDSSKGHLTLSTFPGKKTPAEESIERAIIALGERVWATERNQGVVHQTVKLPPGQHQASELLTPEWTPPIASNVIPPFGQSTQQHQPPQPPPPQTHTPVCPTCTRPFGLTSVSENSTLPQQSQSVYASHPLSVSLSTPDAQMRQLPSAQQFGYNPHSILTTPSGQSVLTGGPGSASWSVGDSGMSAEKELELLKAQVQDIARVCKAVATGDLTQKIIVPVEGQAMTELKNIINAMVDRLQTFAVEVERVSLEVGTQGKLGGQAVVEGVEGTWRELTAVVNKLAANLTNQVRSIAKVTKAVAKGDLSETIDVEASGEIAELKTTVNGMVMSLRTLADEVSRVSLEVGSQGKLGGQAYVPDVEGVWKDLTVNVNRMCESLTTQVRSIGSVTTAVAKGDLSKMIEIEAEGEMAVLKNTVNSMIMQLTIFANEVTRVALEVGTHGTLGGQAVVPGVEGVWDDLTTNVNKMARNLTDQVREIAEVTKSVARGDLTKTVNADVQGEILELKITVNDMVAQLTVFAAEVTRVSLEVGTEGKLGGQADVPNVEGTWKVLTDNVNLMALNLTTQVRSVAEVTTAVAAGDLSKKIAVDAFGEILELKNTVNNMVESLRSFSSEVTRVAREVGTDGRLGGQARVPGVAGTWKDLTDCVNIMAANLTEQVRTIAHATTAVARGDLTQKVVGVKVSGEILDLVNTINNMIDQLAIFAAEVTRVAREVGTEGKLGVQAEVENIEGTWQEITSNVNTMASNLTSQVRAFAQISAAATDGDFTRFITVEASGEMDSLKTKINQMVYNLRESIEKNTKARQEAEMANRSKSEFLANMSHEIRTPMNGIIGMTVLTLESELTRQQRENLMIVSSLAGSLLTIIDDILDISKIEAGRMTMEQIPFSLRLAVFSVLKTLCVKASQNKLDLIFDIDPTIPDQLIGDPLRLRQVITNLIGNAVKFTTKGQVALSCRVKGYVNNAVGLEFCVADTGIGIKQDKLDVIFDTFAQADGSTTRKYGGTGLGLTISKRLVNLMSGDLWVESEYGAGSRFYFTTVAEMTSTPREQIIERLGPWAGRNILFIDTLGDETGIATMLAELGLKPIVIHAVSEVYNLPQQGLTMFDTMIVDSLKAAGELRGIEYLRYIPIVLLAPSNRPPGPENPSFIDLPEPRRRLLALPSAGDQSLSPIPVKDCLEMGINTYYTTPLHLQELSNAIVPALESHQMQPGDSVKDTVLSILLAEDNLVNQKLAVKLLEVAGHKMEVADNGEIAIEKYKRRQLARTPFDVILMDVSMPVMGGMEATGLIREFEANEGVPRTPIIALTAHAMIGDKERCLEAGMDHYVPKPLRRGDLIAAIARVLTTNPAPMSTQGGVPLQESNQTYDVGLATGPSGTYK</sequence>
<proteinExistence type="predicted"/>
<dbReference type="SMART" id="SM00448">
    <property type="entry name" value="REC"/>
    <property type="match status" value="1"/>
</dbReference>
<organism evidence="15 16">
    <name type="scientific">Kwoniella dendrophila CBS 6074</name>
    <dbReference type="NCBI Taxonomy" id="1295534"/>
    <lineage>
        <taxon>Eukaryota</taxon>
        <taxon>Fungi</taxon>
        <taxon>Dikarya</taxon>
        <taxon>Basidiomycota</taxon>
        <taxon>Agaricomycotina</taxon>
        <taxon>Tremellomycetes</taxon>
        <taxon>Tremellales</taxon>
        <taxon>Cryptococcaceae</taxon>
        <taxon>Kwoniella</taxon>
    </lineage>
</organism>
<dbReference type="InterPro" id="IPR003660">
    <property type="entry name" value="HAMP_dom"/>
</dbReference>
<dbReference type="InterPro" id="IPR036097">
    <property type="entry name" value="HisK_dim/P_sf"/>
</dbReference>
<evidence type="ECO:0000313" key="16">
    <source>
        <dbReference type="Proteomes" id="UP001355207"/>
    </source>
</evidence>
<dbReference type="EMBL" id="CP144098">
    <property type="protein sequence ID" value="WWC86269.1"/>
    <property type="molecule type" value="Genomic_DNA"/>
</dbReference>
<dbReference type="Gene3D" id="1.20.120.1530">
    <property type="match status" value="5"/>
</dbReference>
<reference evidence="15 16" key="1">
    <citation type="submission" date="2024-01" db="EMBL/GenBank/DDBJ databases">
        <title>Comparative genomics of Cryptococcus and Kwoniella reveals pathogenesis evolution and contrasting modes of karyotype evolution via chromosome fusion or intercentromeric recombination.</title>
        <authorList>
            <person name="Coelho M.A."/>
            <person name="David-Palma M."/>
            <person name="Shea T."/>
            <person name="Bowers K."/>
            <person name="McGinley-Smith S."/>
            <person name="Mohammad A.W."/>
            <person name="Gnirke A."/>
            <person name="Yurkov A.M."/>
            <person name="Nowrousian M."/>
            <person name="Sun S."/>
            <person name="Cuomo C.A."/>
            <person name="Heitman J."/>
        </authorList>
    </citation>
    <scope>NUCLEOTIDE SEQUENCE [LARGE SCALE GENOMIC DNA]</scope>
    <source>
        <strain evidence="15 16">CBS 6074</strain>
    </source>
</reference>
<keyword evidence="4" id="KW-0808">Transferase</keyword>
<feature type="domain" description="HAMP" evidence="14">
    <location>
        <begin position="318"/>
        <end position="371"/>
    </location>
</feature>
<dbReference type="InterPro" id="IPR005467">
    <property type="entry name" value="His_kinase_dom"/>
</dbReference>
<feature type="region of interest" description="Disordered" evidence="11">
    <location>
        <begin position="201"/>
        <end position="229"/>
    </location>
</feature>
<evidence type="ECO:0000256" key="3">
    <source>
        <dbReference type="ARBA" id="ARBA00022553"/>
    </source>
</evidence>
<feature type="domain" description="HAMP" evidence="14">
    <location>
        <begin position="595"/>
        <end position="647"/>
    </location>
</feature>
<dbReference type="Proteomes" id="UP001355207">
    <property type="component" value="Chromosome 1"/>
</dbReference>
<dbReference type="PRINTS" id="PR00344">
    <property type="entry name" value="BCTRLSENSOR"/>
</dbReference>
<dbReference type="SUPFAM" id="SSF55874">
    <property type="entry name" value="ATPase domain of HSP90 chaperone/DNA topoisomerase II/histidine kinase"/>
    <property type="match status" value="1"/>
</dbReference>
<dbReference type="PROSITE" id="PS50109">
    <property type="entry name" value="HIS_KIN"/>
    <property type="match status" value="1"/>
</dbReference>
<dbReference type="Pfam" id="PF00512">
    <property type="entry name" value="HisKA"/>
    <property type="match status" value="1"/>
</dbReference>
<evidence type="ECO:0000259" key="12">
    <source>
        <dbReference type="PROSITE" id="PS50109"/>
    </source>
</evidence>
<protein>
    <recommendedName>
        <fullName evidence="2">histidine kinase</fullName>
        <ecNumber evidence="2">2.7.13.3</ecNumber>
    </recommendedName>
</protein>
<dbReference type="InterPro" id="IPR011006">
    <property type="entry name" value="CheY-like_superfamily"/>
</dbReference>
<name>A0AAX4JN00_9TREE</name>
<feature type="domain" description="HAMP" evidence="14">
    <location>
        <begin position="687"/>
        <end position="739"/>
    </location>
</feature>
<evidence type="ECO:0000256" key="6">
    <source>
        <dbReference type="ARBA" id="ARBA00022741"/>
    </source>
</evidence>
<dbReference type="Pfam" id="PF00072">
    <property type="entry name" value="Response_reg"/>
    <property type="match status" value="1"/>
</dbReference>
<dbReference type="FunFam" id="1.20.120.1530:FF:000006">
    <property type="entry name" value="Atypical/HisK protein kinase"/>
    <property type="match status" value="1"/>
</dbReference>
<evidence type="ECO:0000256" key="7">
    <source>
        <dbReference type="ARBA" id="ARBA00022777"/>
    </source>
</evidence>
<evidence type="ECO:0000256" key="10">
    <source>
        <dbReference type="PROSITE-ProRule" id="PRU00169"/>
    </source>
</evidence>
<dbReference type="PANTHER" id="PTHR45339:SF1">
    <property type="entry name" value="HYBRID SIGNAL TRANSDUCTION HISTIDINE KINASE J"/>
    <property type="match status" value="1"/>
</dbReference>
<dbReference type="CDD" id="cd06225">
    <property type="entry name" value="HAMP"/>
    <property type="match status" value="5"/>
</dbReference>
<dbReference type="SMART" id="SM00304">
    <property type="entry name" value="HAMP"/>
    <property type="match status" value="7"/>
</dbReference>
<evidence type="ECO:0000313" key="15">
    <source>
        <dbReference type="EMBL" id="WWC86269.1"/>
    </source>
</evidence>
<dbReference type="Gene3D" id="3.30.565.10">
    <property type="entry name" value="Histidine kinase-like ATPase, C-terminal domain"/>
    <property type="match status" value="1"/>
</dbReference>
<keyword evidence="3 10" id="KW-0597">Phosphoprotein</keyword>
<dbReference type="FunFam" id="3.30.565.10:FF:000015">
    <property type="entry name" value="Two-component osmosensing histidine kinase"/>
    <property type="match status" value="1"/>
</dbReference>
<feature type="region of interest" description="Disordered" evidence="11">
    <location>
        <begin position="289"/>
        <end position="308"/>
    </location>
</feature>
<dbReference type="Pfam" id="PF02518">
    <property type="entry name" value="HATPase_c"/>
    <property type="match status" value="1"/>
</dbReference>
<feature type="domain" description="HAMP" evidence="14">
    <location>
        <begin position="779"/>
        <end position="832"/>
    </location>
</feature>
<evidence type="ECO:0000256" key="4">
    <source>
        <dbReference type="ARBA" id="ARBA00022679"/>
    </source>
</evidence>
<dbReference type="SUPFAM" id="SSF58104">
    <property type="entry name" value="Methyl-accepting chemotaxis protein (MCP) signaling domain"/>
    <property type="match status" value="3"/>
</dbReference>
<evidence type="ECO:0000256" key="9">
    <source>
        <dbReference type="ARBA" id="ARBA00023012"/>
    </source>
</evidence>
<keyword evidence="9" id="KW-0902">Two-component regulatory system</keyword>
<dbReference type="InterPro" id="IPR003661">
    <property type="entry name" value="HisK_dim/P_dom"/>
</dbReference>
<feature type="domain" description="Histidine kinase" evidence="12">
    <location>
        <begin position="946"/>
        <end position="1167"/>
    </location>
</feature>
<dbReference type="Pfam" id="PF18947">
    <property type="entry name" value="HAMP_2"/>
    <property type="match status" value="1"/>
</dbReference>
<feature type="domain" description="HAMP" evidence="14">
    <location>
        <begin position="503"/>
        <end position="555"/>
    </location>
</feature>
<dbReference type="PROSITE" id="PS50110">
    <property type="entry name" value="RESPONSE_REGULATORY"/>
    <property type="match status" value="1"/>
</dbReference>
<dbReference type="Pfam" id="PF00672">
    <property type="entry name" value="HAMP"/>
    <property type="match status" value="4"/>
</dbReference>
<keyword evidence="7" id="KW-0418">Kinase</keyword>
<dbReference type="PROSITE" id="PS50885">
    <property type="entry name" value="HAMP"/>
    <property type="match status" value="7"/>
</dbReference>
<dbReference type="SMART" id="SM00387">
    <property type="entry name" value="HATPase_c"/>
    <property type="match status" value="1"/>
</dbReference>
<dbReference type="CDD" id="cd16922">
    <property type="entry name" value="HATPase_EvgS-ArcB-TorS-like"/>
    <property type="match status" value="1"/>
</dbReference>
<dbReference type="GO" id="GO:0016020">
    <property type="term" value="C:membrane"/>
    <property type="evidence" value="ECO:0007669"/>
    <property type="project" value="InterPro"/>
</dbReference>
<dbReference type="SMART" id="SM00388">
    <property type="entry name" value="HisKA"/>
    <property type="match status" value="1"/>
</dbReference>
<dbReference type="Gene3D" id="3.40.50.2300">
    <property type="match status" value="1"/>
</dbReference>
<feature type="domain" description="HAMP" evidence="14">
    <location>
        <begin position="411"/>
        <end position="463"/>
    </location>
</feature>
<dbReference type="GO" id="GO:0000155">
    <property type="term" value="F:phosphorelay sensor kinase activity"/>
    <property type="evidence" value="ECO:0007669"/>
    <property type="project" value="InterPro"/>
</dbReference>
<dbReference type="FunFam" id="3.40.50.2300:FF:000235">
    <property type="entry name" value="Probable nik-1 protein (Os-1p protein)"/>
    <property type="match status" value="1"/>
</dbReference>
<dbReference type="SUPFAM" id="SSF47384">
    <property type="entry name" value="Homodimeric domain of signal transducing histidine kinase"/>
    <property type="match status" value="1"/>
</dbReference>
<dbReference type="PANTHER" id="PTHR45339">
    <property type="entry name" value="HYBRID SIGNAL TRANSDUCTION HISTIDINE KINASE J"/>
    <property type="match status" value="1"/>
</dbReference>
<dbReference type="CDD" id="cd00082">
    <property type="entry name" value="HisKA"/>
    <property type="match status" value="1"/>
</dbReference>
<feature type="modified residue" description="4-aspartylphosphate" evidence="10">
    <location>
        <position position="1398"/>
    </location>
</feature>
<feature type="domain" description="Response regulatory" evidence="13">
    <location>
        <begin position="1344"/>
        <end position="1468"/>
    </location>
</feature>
<keyword evidence="6" id="KW-0547">Nucleotide-binding</keyword>
<dbReference type="FunFam" id="1.20.120.1530:FF:000003">
    <property type="entry name" value="Atypical/HisK protein kinase"/>
    <property type="match status" value="1"/>
</dbReference>
<dbReference type="InterPro" id="IPR003594">
    <property type="entry name" value="HATPase_dom"/>
</dbReference>
<evidence type="ECO:0000256" key="8">
    <source>
        <dbReference type="ARBA" id="ARBA00022840"/>
    </source>
</evidence>
<dbReference type="RefSeq" id="XP_066073032.1">
    <property type="nucleotide sequence ID" value="XM_066216935.1"/>
</dbReference>
<dbReference type="InterPro" id="IPR001789">
    <property type="entry name" value="Sig_transdc_resp-reg_receiver"/>
</dbReference>
<evidence type="ECO:0000256" key="1">
    <source>
        <dbReference type="ARBA" id="ARBA00000085"/>
    </source>
</evidence>
<dbReference type="FunFam" id="1.10.287.130:FF:000002">
    <property type="entry name" value="Two-component osmosensing histidine kinase"/>
    <property type="match status" value="1"/>
</dbReference>
<dbReference type="SUPFAM" id="SSF52172">
    <property type="entry name" value="CheY-like"/>
    <property type="match status" value="1"/>
</dbReference>
<feature type="region of interest" description="Disordered" evidence="11">
    <location>
        <begin position="1474"/>
        <end position="1503"/>
    </location>
</feature>
<keyword evidence="8" id="KW-0067">ATP-binding</keyword>
<dbReference type="GO" id="GO:0071474">
    <property type="term" value="P:cellular hyperosmotic response"/>
    <property type="evidence" value="ECO:0007669"/>
    <property type="project" value="TreeGrafter"/>
</dbReference>
<dbReference type="Gene3D" id="1.10.287.130">
    <property type="match status" value="1"/>
</dbReference>
<dbReference type="InterPro" id="IPR004358">
    <property type="entry name" value="Sig_transdc_His_kin-like_C"/>
</dbReference>
<feature type="compositionally biased region" description="Polar residues" evidence="11">
    <location>
        <begin position="1474"/>
        <end position="1490"/>
    </location>
</feature>
<dbReference type="GO" id="GO:0005524">
    <property type="term" value="F:ATP binding"/>
    <property type="evidence" value="ECO:0007669"/>
    <property type="project" value="UniProtKB-KW"/>
</dbReference>
<evidence type="ECO:0000259" key="13">
    <source>
        <dbReference type="PROSITE" id="PS50110"/>
    </source>
</evidence>
<evidence type="ECO:0000259" key="14">
    <source>
        <dbReference type="PROSITE" id="PS50885"/>
    </source>
</evidence>
<keyword evidence="16" id="KW-1185">Reference proteome</keyword>
<gene>
    <name evidence="15" type="ORF">L201_001142</name>
</gene>
<dbReference type="InterPro" id="IPR036890">
    <property type="entry name" value="HATPase_C_sf"/>
</dbReference>